<dbReference type="HAMAP" id="MF_00648">
    <property type="entry name" value="Non_canon_purine_NTPase_YjjX"/>
    <property type="match status" value="1"/>
</dbReference>
<dbReference type="GO" id="GO:0006772">
    <property type="term" value="P:thiamine metabolic process"/>
    <property type="evidence" value="ECO:0007669"/>
    <property type="project" value="TreeGrafter"/>
</dbReference>
<accession>A0A6M4IWT1</accession>
<evidence type="ECO:0000256" key="1">
    <source>
        <dbReference type="ARBA" id="ARBA00001936"/>
    </source>
</evidence>
<dbReference type="SUPFAM" id="SSF52972">
    <property type="entry name" value="ITPase-like"/>
    <property type="match status" value="1"/>
</dbReference>
<comment type="similarity">
    <text evidence="10 11">Belongs to the YjjX NTPase family.</text>
</comment>
<feature type="domain" description="Non-canonical purine NTP phosphatase/PRRC1" evidence="12">
    <location>
        <begin position="11"/>
        <end position="173"/>
    </location>
</feature>
<dbReference type="Proteomes" id="UP000500938">
    <property type="component" value="Chromosome"/>
</dbReference>
<evidence type="ECO:0000313" key="13">
    <source>
        <dbReference type="EMBL" id="QJR38036.1"/>
    </source>
</evidence>
<dbReference type="InterPro" id="IPR026533">
    <property type="entry name" value="NTPase/PRRC1"/>
</dbReference>
<dbReference type="KEGG" id="ggr:HKW67_22145"/>
<evidence type="ECO:0000256" key="5">
    <source>
        <dbReference type="ARBA" id="ARBA00022842"/>
    </source>
</evidence>
<evidence type="ECO:0000256" key="6">
    <source>
        <dbReference type="ARBA" id="ARBA00023080"/>
    </source>
</evidence>
<evidence type="ECO:0000256" key="11">
    <source>
        <dbReference type="HAMAP-Rule" id="MF_00648"/>
    </source>
</evidence>
<comment type="cofactor">
    <cofactor evidence="1">
        <name>Mn(2+)</name>
        <dbReference type="ChEBI" id="CHEBI:29035"/>
    </cofactor>
</comment>
<evidence type="ECO:0000256" key="4">
    <source>
        <dbReference type="ARBA" id="ARBA00022801"/>
    </source>
</evidence>
<comment type="catalytic activity">
    <reaction evidence="8 11">
        <text>ITP + H2O = IDP + phosphate + H(+)</text>
        <dbReference type="Rhea" id="RHEA:28330"/>
        <dbReference type="ChEBI" id="CHEBI:15377"/>
        <dbReference type="ChEBI" id="CHEBI:15378"/>
        <dbReference type="ChEBI" id="CHEBI:43474"/>
        <dbReference type="ChEBI" id="CHEBI:58280"/>
        <dbReference type="ChEBI" id="CHEBI:61402"/>
        <dbReference type="EC" id="3.6.1.73"/>
    </reaction>
</comment>
<comment type="subunit">
    <text evidence="11">Homodimer.</text>
</comment>
<keyword evidence="5 11" id="KW-0460">Magnesium</keyword>
<dbReference type="EMBL" id="CP053085">
    <property type="protein sequence ID" value="QJR38036.1"/>
    <property type="molecule type" value="Genomic_DNA"/>
</dbReference>
<keyword evidence="14" id="KW-1185">Reference proteome</keyword>
<evidence type="ECO:0000256" key="7">
    <source>
        <dbReference type="ARBA" id="ARBA00023211"/>
    </source>
</evidence>
<keyword evidence="3 11" id="KW-0547">Nucleotide-binding</keyword>
<dbReference type="NCBIfam" id="TIGR00258">
    <property type="entry name" value="inosine/xanthosine triphosphatase"/>
    <property type="match status" value="1"/>
</dbReference>
<organism evidence="13 14">
    <name type="scientific">Gemmatimonas groenlandica</name>
    <dbReference type="NCBI Taxonomy" id="2732249"/>
    <lineage>
        <taxon>Bacteria</taxon>
        <taxon>Pseudomonadati</taxon>
        <taxon>Gemmatimonadota</taxon>
        <taxon>Gemmatimonadia</taxon>
        <taxon>Gemmatimonadales</taxon>
        <taxon>Gemmatimonadaceae</taxon>
        <taxon>Gemmatimonas</taxon>
    </lineage>
</organism>
<dbReference type="InterPro" id="IPR029001">
    <property type="entry name" value="ITPase-like_fam"/>
</dbReference>
<evidence type="ECO:0000256" key="8">
    <source>
        <dbReference type="ARBA" id="ARBA00048174"/>
    </source>
</evidence>
<dbReference type="PANTHER" id="PTHR34699:SF2">
    <property type="entry name" value="NON-CANONICAL PURINE NTP PHOSPHATASE_PRRC1 DOMAIN-CONTAINING PROTEIN"/>
    <property type="match status" value="1"/>
</dbReference>
<evidence type="ECO:0000259" key="12">
    <source>
        <dbReference type="Pfam" id="PF01931"/>
    </source>
</evidence>
<name>A0A6M4IWT1_9BACT</name>
<proteinExistence type="inferred from homology"/>
<dbReference type="InterPro" id="IPR002786">
    <property type="entry name" value="Non_canon_purine_NTPase"/>
</dbReference>
<comment type="caution">
    <text evidence="11">Lacks conserved residue(s) required for the propagation of feature annotation.</text>
</comment>
<comment type="catalytic activity">
    <reaction evidence="9 11">
        <text>XTP + H2O = XDP + phosphate + H(+)</text>
        <dbReference type="Rhea" id="RHEA:28406"/>
        <dbReference type="ChEBI" id="CHEBI:15377"/>
        <dbReference type="ChEBI" id="CHEBI:15378"/>
        <dbReference type="ChEBI" id="CHEBI:43474"/>
        <dbReference type="ChEBI" id="CHEBI:59884"/>
        <dbReference type="ChEBI" id="CHEBI:61314"/>
        <dbReference type="EC" id="3.6.1.73"/>
    </reaction>
</comment>
<evidence type="ECO:0000256" key="3">
    <source>
        <dbReference type="ARBA" id="ARBA00022741"/>
    </source>
</evidence>
<dbReference type="GO" id="GO:0103023">
    <property type="term" value="F:ITPase activity"/>
    <property type="evidence" value="ECO:0007669"/>
    <property type="project" value="UniProtKB-EC"/>
</dbReference>
<comment type="cofactor">
    <cofactor evidence="11">
        <name>Mg(2+)</name>
        <dbReference type="ChEBI" id="CHEBI:18420"/>
    </cofactor>
    <cofactor evidence="11">
        <name>Mn(2+)</name>
        <dbReference type="ChEBI" id="CHEBI:29035"/>
    </cofactor>
    <text evidence="11">Binds 1 divalent metal cation per subunit; can use either Mg(2+) or Mn(2+).</text>
</comment>
<reference evidence="13 14" key="1">
    <citation type="submission" date="2020-05" db="EMBL/GenBank/DDBJ databases">
        <title>Complete genome sequence of Gemmatimonas greenlandica TET16.</title>
        <authorList>
            <person name="Zeng Y."/>
        </authorList>
    </citation>
    <scope>NUCLEOTIDE SEQUENCE [LARGE SCALE GENOMIC DNA]</scope>
    <source>
        <strain evidence="13 14">TET16</strain>
    </source>
</reference>
<dbReference type="GO" id="GO:0046872">
    <property type="term" value="F:metal ion binding"/>
    <property type="evidence" value="ECO:0007669"/>
    <property type="project" value="UniProtKB-KW"/>
</dbReference>
<evidence type="ECO:0000256" key="9">
    <source>
        <dbReference type="ARBA" id="ARBA00048781"/>
    </source>
</evidence>
<dbReference type="RefSeq" id="WP_171227472.1">
    <property type="nucleotide sequence ID" value="NZ_CP053085.1"/>
</dbReference>
<keyword evidence="2 11" id="KW-0479">Metal-binding</keyword>
<dbReference type="GO" id="GO:0009117">
    <property type="term" value="P:nucleotide metabolic process"/>
    <property type="evidence" value="ECO:0007669"/>
    <property type="project" value="UniProtKB-KW"/>
</dbReference>
<keyword evidence="7 11" id="KW-0464">Manganese</keyword>
<dbReference type="Gene3D" id="3.90.950.10">
    <property type="match status" value="1"/>
</dbReference>
<sequence length="190" mass="19747">MNFPFARVAVGSRNPVKLAAVRAVLERVQPAVELFAVDVASGVPDQPMGDEETQRGARNRAIAALQLTGAELAVGLEGGVVELADGRMRSCAWAVVVDREGVEGLGGSLSMPLPDLVAARIRAGEELGHAMDAIANVVGTKHGRGAVGILTAGLIDRQGAYEPMVAYALAPWLAPAFFAPAEAPAERDLD</sequence>
<dbReference type="InterPro" id="IPR050299">
    <property type="entry name" value="YjjX_NTPase"/>
</dbReference>
<keyword evidence="6 11" id="KW-0546">Nucleotide metabolism</keyword>
<evidence type="ECO:0000313" key="14">
    <source>
        <dbReference type="Proteomes" id="UP000500938"/>
    </source>
</evidence>
<dbReference type="FunFam" id="3.90.950.10:FF:000002">
    <property type="entry name" value="Inosine/xanthosine triphosphatase"/>
    <property type="match status" value="1"/>
</dbReference>
<gene>
    <name evidence="13" type="primary">yjjX</name>
    <name evidence="13" type="ORF">HKW67_22145</name>
</gene>
<dbReference type="Pfam" id="PF01931">
    <property type="entry name" value="NTPase_I-T"/>
    <property type="match status" value="1"/>
</dbReference>
<dbReference type="EC" id="3.6.1.73" evidence="11"/>
<evidence type="ECO:0000256" key="10">
    <source>
        <dbReference type="ARBA" id="ARBA00060855"/>
    </source>
</evidence>
<protein>
    <recommendedName>
        <fullName evidence="11">Probable inosine/xanthosine triphosphatase</fullName>
        <shortName evidence="11">ITPase/XTPase</shortName>
        <ecNumber evidence="11">3.6.1.73</ecNumber>
    </recommendedName>
    <alternativeName>
        <fullName evidence="11">Non-canonical purine NTP phosphatase</fullName>
    </alternativeName>
    <alternativeName>
        <fullName evidence="11">Non-standard purine NTP phosphatase</fullName>
    </alternativeName>
    <alternativeName>
        <fullName evidence="11">Nucleoside-triphosphate phosphatase</fullName>
        <shortName evidence="11">NTPase</shortName>
    </alternativeName>
</protein>
<dbReference type="AlphaFoldDB" id="A0A6M4IWT1"/>
<keyword evidence="4 11" id="KW-0378">Hydrolase</keyword>
<evidence type="ECO:0000256" key="2">
    <source>
        <dbReference type="ARBA" id="ARBA00022723"/>
    </source>
</evidence>
<dbReference type="GO" id="GO:0000166">
    <property type="term" value="F:nucleotide binding"/>
    <property type="evidence" value="ECO:0007669"/>
    <property type="project" value="UniProtKB-KW"/>
</dbReference>
<comment type="function">
    <text evidence="11">Phosphatase that hydrolyzes non-canonical purine nucleotides such as XTP and ITP to their respective diphosphate derivatives. Probably excludes non-canonical purines from DNA/RNA precursor pool, thus preventing their incorporation into DNA/RNA and avoiding chromosomal lesions.</text>
</comment>
<dbReference type="PANTHER" id="PTHR34699">
    <property type="match status" value="1"/>
</dbReference>